<reference evidence="1 2" key="1">
    <citation type="submission" date="2019-10" db="EMBL/GenBank/DDBJ databases">
        <authorList>
            <person name="Karimi E."/>
        </authorList>
    </citation>
    <scope>NUCLEOTIDE SEQUENCE [LARGE SCALE GENOMIC DNA]</scope>
    <source>
        <strain evidence="1">Maribacter sp. 151</strain>
    </source>
</reference>
<accession>A0A653XFA1</accession>
<dbReference type="AlphaFoldDB" id="A0A653XFA1"/>
<gene>
    <name evidence="1" type="ORF">MARI151_60557</name>
</gene>
<dbReference type="RefSeq" id="WP_201304135.1">
    <property type="nucleotide sequence ID" value="NZ_LR733271.1"/>
</dbReference>
<proteinExistence type="predicted"/>
<organism evidence="1 2">
    <name type="scientific">Maribacter litoralis</name>
    <dbReference type="NCBI Taxonomy" id="2059726"/>
    <lineage>
        <taxon>Bacteria</taxon>
        <taxon>Pseudomonadati</taxon>
        <taxon>Bacteroidota</taxon>
        <taxon>Flavobacteriia</taxon>
        <taxon>Flavobacteriales</taxon>
        <taxon>Flavobacteriaceae</taxon>
        <taxon>Maribacter</taxon>
    </lineage>
</organism>
<dbReference type="InterPro" id="IPR036278">
    <property type="entry name" value="Sialidase_sf"/>
</dbReference>
<keyword evidence="2" id="KW-1185">Reference proteome</keyword>
<sequence length="417" mass="46562">MHKPTLFYIFLVACSFISGCKETSEKKDINPLTDNSAQLVTEMNSPAGTTSALPHLVINKDVALLSWVESPNDSLSTMNYSELIDGEWQEAQNILSGTNWFVNWADYPMISENNGNLWSHILKKSSAGTYSYDIKMNIKPKGEMLWKTDLALHTDETPTEHGFVSIVPYQNHFFVNWLDGRHTEENEEGERGAMTLRGGIVTTTGKLIEEYELDDKTCDCCQTTSAITDNGPVVIYRDRSDGEIRDISIVRQVEGEWTAPKVIHEDDWQIKGCPVNGPKVDVLGNNLVVAWFTAAENKQKVQLVFSSDGGATFIEPVIIVEGKVMGRVDVLWADEETAIVSWMEVNDKVALFKAMAVSADGKTSQKQVITEMADSRKSGFPQMEIMEETLFFAWTEQVGATTQVKTAKMPIKAFSFN</sequence>
<dbReference type="SUPFAM" id="SSF50939">
    <property type="entry name" value="Sialidases"/>
    <property type="match status" value="1"/>
</dbReference>
<evidence type="ECO:0000313" key="1">
    <source>
        <dbReference type="EMBL" id="VXC28732.1"/>
    </source>
</evidence>
<name>A0A653XFA1_9FLAO</name>
<dbReference type="PROSITE" id="PS51257">
    <property type="entry name" value="PROKAR_LIPOPROTEIN"/>
    <property type="match status" value="1"/>
</dbReference>
<protein>
    <recommendedName>
        <fullName evidence="3">BNR repeat-like domain-containing protein</fullName>
    </recommendedName>
</protein>
<dbReference type="EMBL" id="CABWLR010000006">
    <property type="protein sequence ID" value="VXC28732.1"/>
    <property type="molecule type" value="Genomic_DNA"/>
</dbReference>
<dbReference type="Proteomes" id="UP000430202">
    <property type="component" value="Unassembled WGS sequence"/>
</dbReference>
<evidence type="ECO:0000313" key="2">
    <source>
        <dbReference type="Proteomes" id="UP000430202"/>
    </source>
</evidence>
<evidence type="ECO:0008006" key="3">
    <source>
        <dbReference type="Google" id="ProtNLM"/>
    </source>
</evidence>
<dbReference type="Gene3D" id="2.120.10.10">
    <property type="match status" value="1"/>
</dbReference>